<reference evidence="1 2" key="1">
    <citation type="journal article" date="2014" name="Genome Biol.">
        <title>Transcriptome and methylome profiling reveals relics of genome dominance in the mesopolyploid Brassica oleracea.</title>
        <authorList>
            <person name="Parkin I.A."/>
            <person name="Koh C."/>
            <person name="Tang H."/>
            <person name="Robinson S.J."/>
            <person name="Kagale S."/>
            <person name="Clarke W.E."/>
            <person name="Town C.D."/>
            <person name="Nixon J."/>
            <person name="Krishnakumar V."/>
            <person name="Bidwell S.L."/>
            <person name="Denoeud F."/>
            <person name="Belcram H."/>
            <person name="Links M.G."/>
            <person name="Just J."/>
            <person name="Clarke C."/>
            <person name="Bender T."/>
            <person name="Huebert T."/>
            <person name="Mason A.S."/>
            <person name="Pires J.C."/>
            <person name="Barker G."/>
            <person name="Moore J."/>
            <person name="Walley P.G."/>
            <person name="Manoli S."/>
            <person name="Batley J."/>
            <person name="Edwards D."/>
            <person name="Nelson M.N."/>
            <person name="Wang X."/>
            <person name="Paterson A.H."/>
            <person name="King G."/>
            <person name="Bancroft I."/>
            <person name="Chalhoub B."/>
            <person name="Sharpe A.G."/>
        </authorList>
    </citation>
    <scope>NUCLEOTIDE SEQUENCE</scope>
    <source>
        <strain evidence="1 2">cv. TO1000</strain>
    </source>
</reference>
<dbReference type="Proteomes" id="UP000032141">
    <property type="component" value="Chromosome C5"/>
</dbReference>
<proteinExistence type="predicted"/>
<dbReference type="Gramene" id="Bo5g132040.1">
    <property type="protein sequence ID" value="Bo5g132040.1"/>
    <property type="gene ID" value="Bo5g132040"/>
</dbReference>
<reference evidence="1" key="2">
    <citation type="submission" date="2015-03" db="UniProtKB">
        <authorList>
            <consortium name="EnsemblPlants"/>
        </authorList>
    </citation>
    <scope>IDENTIFICATION</scope>
</reference>
<organism evidence="1 2">
    <name type="scientific">Brassica oleracea var. oleracea</name>
    <dbReference type="NCBI Taxonomy" id="109376"/>
    <lineage>
        <taxon>Eukaryota</taxon>
        <taxon>Viridiplantae</taxon>
        <taxon>Streptophyta</taxon>
        <taxon>Embryophyta</taxon>
        <taxon>Tracheophyta</taxon>
        <taxon>Spermatophyta</taxon>
        <taxon>Magnoliopsida</taxon>
        <taxon>eudicotyledons</taxon>
        <taxon>Gunneridae</taxon>
        <taxon>Pentapetalae</taxon>
        <taxon>rosids</taxon>
        <taxon>malvids</taxon>
        <taxon>Brassicales</taxon>
        <taxon>Brassicaceae</taxon>
        <taxon>Brassiceae</taxon>
        <taxon>Brassica</taxon>
    </lineage>
</organism>
<dbReference type="EnsemblPlants" id="Bo5g132040.1">
    <property type="protein sequence ID" value="Bo5g132040.1"/>
    <property type="gene ID" value="Bo5g132040"/>
</dbReference>
<dbReference type="AlphaFoldDB" id="A0A0D3CKG6"/>
<keyword evidence="2" id="KW-1185">Reference proteome</keyword>
<sequence>MNIGGEPLSLENHRWRAPELSPRFVSDVTVNRDEVTRTRIGTTTFATTNHHGHRSTPPPAANHWGDSSHFTVKPHSGRLNHLHQPGSETSGLAMLLMRACGAEMFVPWTLLERAGVQRQTVLAMLRIIHYKKTSRILREKIVGISSEYRYSDAIPTKYVVRNNSSEFLFSSEIPRNFSTEFRGNKFPRKFRGSLVCRKSPRNIPR</sequence>
<evidence type="ECO:0000313" key="1">
    <source>
        <dbReference type="EnsemblPlants" id="Bo5g132040.1"/>
    </source>
</evidence>
<accession>A0A0D3CKG6</accession>
<evidence type="ECO:0000313" key="2">
    <source>
        <dbReference type="Proteomes" id="UP000032141"/>
    </source>
</evidence>
<protein>
    <submittedName>
        <fullName evidence="1">Uncharacterized protein</fullName>
    </submittedName>
</protein>
<name>A0A0D3CKG6_BRAOL</name>
<dbReference type="HOGENOM" id="CLU_1339216_0_0_1"/>